<dbReference type="Proteomes" id="UP000002384">
    <property type="component" value="Chromosome"/>
</dbReference>
<evidence type="ECO:0000313" key="2">
    <source>
        <dbReference type="Proteomes" id="UP000002384"/>
    </source>
</evidence>
<name>B7K9X8_GLOC7</name>
<dbReference type="KEGG" id="cyc:PCC7424_2930"/>
<dbReference type="EMBL" id="CP001291">
    <property type="protein sequence ID" value="ACK71334.1"/>
    <property type="molecule type" value="Genomic_DNA"/>
</dbReference>
<dbReference type="RefSeq" id="WP_015954934.1">
    <property type="nucleotide sequence ID" value="NC_011729.1"/>
</dbReference>
<dbReference type="eggNOG" id="COG5464">
    <property type="taxonomic scope" value="Bacteria"/>
</dbReference>
<dbReference type="HOGENOM" id="CLU_1924104_0_0_3"/>
<sequence length="131" mass="14842">MTRQPHDQFAKQYLEELLSPLGTVEISREVSDETRPVDVFFSPTSSANDRNERLGLLESFSAKLDVENWSNGIYFLPESLRSAVIAIKFGELDASLAKVIDVLLRLSPQQCTRLLLELSRKELIERFGQGD</sequence>
<dbReference type="OrthoDB" id="509960at2"/>
<dbReference type="STRING" id="65393.PCC7424_2930"/>
<evidence type="ECO:0000313" key="1">
    <source>
        <dbReference type="EMBL" id="ACK71334.1"/>
    </source>
</evidence>
<protein>
    <submittedName>
        <fullName evidence="1">Uncharacterized protein</fullName>
    </submittedName>
</protein>
<organism evidence="1 2">
    <name type="scientific">Gloeothece citriformis (strain PCC 7424)</name>
    <name type="common">Cyanothece sp. (strain PCC 7424)</name>
    <dbReference type="NCBI Taxonomy" id="65393"/>
    <lineage>
        <taxon>Bacteria</taxon>
        <taxon>Bacillati</taxon>
        <taxon>Cyanobacteriota</taxon>
        <taxon>Cyanophyceae</taxon>
        <taxon>Oscillatoriophycideae</taxon>
        <taxon>Chroococcales</taxon>
        <taxon>Aphanothecaceae</taxon>
        <taxon>Gloeothece</taxon>
        <taxon>Gloeothece citriformis</taxon>
    </lineage>
</organism>
<dbReference type="AlphaFoldDB" id="B7K9X8"/>
<gene>
    <name evidence="1" type="ordered locus">PCC7424_2930</name>
</gene>
<accession>B7K9X8</accession>
<proteinExistence type="predicted"/>
<reference evidence="2" key="1">
    <citation type="journal article" date="2011" name="MBio">
        <title>Novel metabolic attributes of the genus Cyanothece, comprising a group of unicellular nitrogen-fixing Cyanobacteria.</title>
        <authorList>
            <person name="Bandyopadhyay A."/>
            <person name="Elvitigala T."/>
            <person name="Welsh E."/>
            <person name="Stockel J."/>
            <person name="Liberton M."/>
            <person name="Min H."/>
            <person name="Sherman L.A."/>
            <person name="Pakrasi H.B."/>
        </authorList>
    </citation>
    <scope>NUCLEOTIDE SEQUENCE [LARGE SCALE GENOMIC DNA]</scope>
    <source>
        <strain evidence="2">PCC 7424</strain>
    </source>
</reference>
<keyword evidence="2" id="KW-1185">Reference proteome</keyword>